<dbReference type="AlphaFoldDB" id="A0A644T496"/>
<evidence type="ECO:0000259" key="5">
    <source>
        <dbReference type="SMART" id="SM00900"/>
    </source>
</evidence>
<dbReference type="PANTHER" id="PTHR30224:SF4">
    <property type="entry name" value="ELECTRON TRANSPORT PROTEIN YCCM-RELATED"/>
    <property type="match status" value="1"/>
</dbReference>
<dbReference type="PANTHER" id="PTHR30224">
    <property type="entry name" value="ELECTRON TRANSPORT PROTEIN"/>
    <property type="match status" value="1"/>
</dbReference>
<dbReference type="InterPro" id="IPR007329">
    <property type="entry name" value="FMN-bd"/>
</dbReference>
<keyword evidence="4" id="KW-1133">Transmembrane helix</keyword>
<evidence type="ECO:0000313" key="6">
    <source>
        <dbReference type="EMBL" id="MPL61589.1"/>
    </source>
</evidence>
<keyword evidence="4" id="KW-0812">Transmembrane</keyword>
<evidence type="ECO:0000256" key="2">
    <source>
        <dbReference type="ARBA" id="ARBA00022475"/>
    </source>
</evidence>
<comment type="subcellular location">
    <subcellularLocation>
        <location evidence="1">Cell membrane</location>
    </subcellularLocation>
</comment>
<evidence type="ECO:0000256" key="4">
    <source>
        <dbReference type="SAM" id="Phobius"/>
    </source>
</evidence>
<feature type="transmembrane region" description="Helical" evidence="4">
    <location>
        <begin position="174"/>
        <end position="193"/>
    </location>
</feature>
<sequence length="389" mass="42743">MKKFIIAIIALVLLGAGIYGNTGGDQDIDAYLAEALPEAQEFSLLLEGSNGDNYLYGGYDANILGYVAVSEGYGYGGPLTVVTTYSTDGTIAAITVPKNKESEVWFDTLYQYGFFEQYIGLNYCVPLTLGEDVDAISGATISSNGVAVGVQNGRQVLSEYLGNPYPQEKESINFGFGEILLIIGLLGTIALRNVPILKRIKWRRYITLGYGLVFLGIILSRPLSLTNFTTWIVGIAPHLQTTLFIYILVFSILGIAIFFGKNIYCFWLCPFAAVQEVAYSVGRGGIKPSSKLSKRLKPVRYIVLLFAVFMVLATGDPSVSVFEPWATLFAMSGPAVDWVLLIATLLFSALIYNFWCSYLCPVGAVMDLTLKARKLFLRTWSKKINAKQK</sequence>
<evidence type="ECO:0000256" key="1">
    <source>
        <dbReference type="ARBA" id="ARBA00004236"/>
    </source>
</evidence>
<feature type="transmembrane region" description="Helical" evidence="4">
    <location>
        <begin position="335"/>
        <end position="355"/>
    </location>
</feature>
<keyword evidence="3 4" id="KW-0472">Membrane</keyword>
<organism evidence="6">
    <name type="scientific">bioreactor metagenome</name>
    <dbReference type="NCBI Taxonomy" id="1076179"/>
    <lineage>
        <taxon>unclassified sequences</taxon>
        <taxon>metagenomes</taxon>
        <taxon>ecological metagenomes</taxon>
    </lineage>
</organism>
<dbReference type="InterPro" id="IPR052378">
    <property type="entry name" value="NosR_regulator"/>
</dbReference>
<dbReference type="GO" id="GO:0010181">
    <property type="term" value="F:FMN binding"/>
    <property type="evidence" value="ECO:0007669"/>
    <property type="project" value="InterPro"/>
</dbReference>
<dbReference type="SMART" id="SM00900">
    <property type="entry name" value="FMN_bind"/>
    <property type="match status" value="1"/>
</dbReference>
<dbReference type="Pfam" id="PF04205">
    <property type="entry name" value="FMN_bind"/>
    <property type="match status" value="1"/>
</dbReference>
<reference evidence="6" key="1">
    <citation type="submission" date="2019-08" db="EMBL/GenBank/DDBJ databases">
        <authorList>
            <person name="Kucharzyk K."/>
            <person name="Murdoch R.W."/>
            <person name="Higgins S."/>
            <person name="Loffler F."/>
        </authorList>
    </citation>
    <scope>NUCLEOTIDE SEQUENCE</scope>
</reference>
<dbReference type="GO" id="GO:0005886">
    <property type="term" value="C:plasma membrane"/>
    <property type="evidence" value="ECO:0007669"/>
    <property type="project" value="UniProtKB-SubCell"/>
</dbReference>
<dbReference type="EMBL" id="VSSQ01000015">
    <property type="protein sequence ID" value="MPL61589.1"/>
    <property type="molecule type" value="Genomic_DNA"/>
</dbReference>
<protein>
    <recommendedName>
        <fullName evidence="5">FMN-binding domain-containing protein</fullName>
    </recommendedName>
</protein>
<evidence type="ECO:0000256" key="3">
    <source>
        <dbReference type="ARBA" id="ARBA00023136"/>
    </source>
</evidence>
<name>A0A644T496_9ZZZZ</name>
<proteinExistence type="predicted"/>
<dbReference type="Pfam" id="PF12801">
    <property type="entry name" value="Fer4_5"/>
    <property type="match status" value="2"/>
</dbReference>
<gene>
    <name evidence="6" type="ORF">SDC9_07166</name>
</gene>
<accession>A0A644T496</accession>
<feature type="transmembrane region" description="Helical" evidence="4">
    <location>
        <begin position="298"/>
        <end position="315"/>
    </location>
</feature>
<comment type="caution">
    <text evidence="6">The sequence shown here is derived from an EMBL/GenBank/DDBJ whole genome shotgun (WGS) entry which is preliminary data.</text>
</comment>
<feature type="transmembrane region" description="Helical" evidence="4">
    <location>
        <begin position="243"/>
        <end position="260"/>
    </location>
</feature>
<keyword evidence="2" id="KW-1003">Cell membrane</keyword>
<feature type="transmembrane region" description="Helical" evidence="4">
    <location>
        <begin position="205"/>
        <end position="223"/>
    </location>
</feature>
<dbReference type="InterPro" id="IPR017896">
    <property type="entry name" value="4Fe4S_Fe-S-bd"/>
</dbReference>
<feature type="domain" description="FMN-binding" evidence="5">
    <location>
        <begin position="74"/>
        <end position="157"/>
    </location>
</feature>